<feature type="domain" description="ABC transmembrane type-1" evidence="8">
    <location>
        <begin position="87"/>
        <end position="300"/>
    </location>
</feature>
<dbReference type="Proteomes" id="UP001597079">
    <property type="component" value="Unassembled WGS sequence"/>
</dbReference>
<dbReference type="SUPFAM" id="SSF160964">
    <property type="entry name" value="MalF N-terminal region-like"/>
    <property type="match status" value="1"/>
</dbReference>
<dbReference type="Gene3D" id="1.10.3720.10">
    <property type="entry name" value="MetI-like"/>
    <property type="match status" value="1"/>
</dbReference>
<dbReference type="InterPro" id="IPR051393">
    <property type="entry name" value="ABC_transporter_permease"/>
</dbReference>
<keyword evidence="4 7" id="KW-0812">Transmembrane</keyword>
<dbReference type="Pfam" id="PF00528">
    <property type="entry name" value="BPD_transp_1"/>
    <property type="match status" value="1"/>
</dbReference>
<dbReference type="PANTHER" id="PTHR30193:SF1">
    <property type="entry name" value="ABC TRANSPORTER PERMEASE PROTEIN YESP-RELATED"/>
    <property type="match status" value="1"/>
</dbReference>
<protein>
    <submittedName>
        <fullName evidence="9">Carbohydrate ABC transporter permease</fullName>
    </submittedName>
</protein>
<dbReference type="InterPro" id="IPR000515">
    <property type="entry name" value="MetI-like"/>
</dbReference>
<dbReference type="SUPFAM" id="SSF161098">
    <property type="entry name" value="MetI-like"/>
    <property type="match status" value="1"/>
</dbReference>
<evidence type="ECO:0000313" key="9">
    <source>
        <dbReference type="EMBL" id="MFD1676117.1"/>
    </source>
</evidence>
<feature type="transmembrane region" description="Helical" evidence="7">
    <location>
        <begin position="91"/>
        <end position="112"/>
    </location>
</feature>
<accession>A0ABW4JMR3</accession>
<evidence type="ECO:0000256" key="6">
    <source>
        <dbReference type="ARBA" id="ARBA00023136"/>
    </source>
</evidence>
<keyword evidence="3" id="KW-1003">Cell membrane</keyword>
<comment type="caution">
    <text evidence="9">The sequence shown here is derived from an EMBL/GenBank/DDBJ whole genome shotgun (WGS) entry which is preliminary data.</text>
</comment>
<dbReference type="CDD" id="cd06261">
    <property type="entry name" value="TM_PBP2"/>
    <property type="match status" value="1"/>
</dbReference>
<keyword evidence="2 7" id="KW-0813">Transport</keyword>
<comment type="similarity">
    <text evidence="7">Belongs to the binding-protein-dependent transport system permease family.</text>
</comment>
<comment type="subcellular location">
    <subcellularLocation>
        <location evidence="1 7">Cell membrane</location>
        <topology evidence="1 7">Multi-pass membrane protein</topology>
    </subcellularLocation>
</comment>
<evidence type="ECO:0000256" key="7">
    <source>
        <dbReference type="RuleBase" id="RU363032"/>
    </source>
</evidence>
<evidence type="ECO:0000256" key="5">
    <source>
        <dbReference type="ARBA" id="ARBA00022989"/>
    </source>
</evidence>
<evidence type="ECO:0000259" key="8">
    <source>
        <dbReference type="PROSITE" id="PS50928"/>
    </source>
</evidence>
<feature type="transmembrane region" description="Helical" evidence="7">
    <location>
        <begin position="29"/>
        <end position="55"/>
    </location>
</feature>
<dbReference type="PANTHER" id="PTHR30193">
    <property type="entry name" value="ABC TRANSPORTER PERMEASE PROTEIN"/>
    <property type="match status" value="1"/>
</dbReference>
<proteinExistence type="inferred from homology"/>
<evidence type="ECO:0000256" key="1">
    <source>
        <dbReference type="ARBA" id="ARBA00004651"/>
    </source>
</evidence>
<evidence type="ECO:0000256" key="2">
    <source>
        <dbReference type="ARBA" id="ARBA00022448"/>
    </source>
</evidence>
<feature type="transmembrane region" description="Helical" evidence="7">
    <location>
        <begin position="284"/>
        <end position="301"/>
    </location>
</feature>
<feature type="transmembrane region" description="Helical" evidence="7">
    <location>
        <begin position="173"/>
        <end position="198"/>
    </location>
</feature>
<dbReference type="PROSITE" id="PS50928">
    <property type="entry name" value="ABC_TM1"/>
    <property type="match status" value="1"/>
</dbReference>
<evidence type="ECO:0000256" key="4">
    <source>
        <dbReference type="ARBA" id="ARBA00022692"/>
    </source>
</evidence>
<keyword evidence="5 7" id="KW-1133">Transmembrane helix</keyword>
<dbReference type="RefSeq" id="WP_377944010.1">
    <property type="nucleotide sequence ID" value="NZ_JBHUCX010000044.1"/>
</dbReference>
<organism evidence="9 10">
    <name type="scientific">Alicyclobacillus fodiniaquatilis</name>
    <dbReference type="NCBI Taxonomy" id="1661150"/>
    <lineage>
        <taxon>Bacteria</taxon>
        <taxon>Bacillati</taxon>
        <taxon>Bacillota</taxon>
        <taxon>Bacilli</taxon>
        <taxon>Bacillales</taxon>
        <taxon>Alicyclobacillaceae</taxon>
        <taxon>Alicyclobacillus</taxon>
    </lineage>
</organism>
<feature type="transmembrane region" description="Helical" evidence="7">
    <location>
        <begin position="219"/>
        <end position="243"/>
    </location>
</feature>
<keyword evidence="6 7" id="KW-0472">Membrane</keyword>
<reference evidence="10" key="1">
    <citation type="journal article" date="2019" name="Int. J. Syst. Evol. Microbiol.">
        <title>The Global Catalogue of Microorganisms (GCM) 10K type strain sequencing project: providing services to taxonomists for standard genome sequencing and annotation.</title>
        <authorList>
            <consortium name="The Broad Institute Genomics Platform"/>
            <consortium name="The Broad Institute Genome Sequencing Center for Infectious Disease"/>
            <person name="Wu L."/>
            <person name="Ma J."/>
        </authorList>
    </citation>
    <scope>NUCLEOTIDE SEQUENCE [LARGE SCALE GENOMIC DNA]</scope>
    <source>
        <strain evidence="10">CGMCC 1.12286</strain>
    </source>
</reference>
<name>A0ABW4JMR3_9BACL</name>
<dbReference type="EMBL" id="JBHUCX010000044">
    <property type="protein sequence ID" value="MFD1676117.1"/>
    <property type="molecule type" value="Genomic_DNA"/>
</dbReference>
<evidence type="ECO:0000256" key="3">
    <source>
        <dbReference type="ARBA" id="ARBA00022475"/>
    </source>
</evidence>
<feature type="transmembrane region" description="Helical" evidence="7">
    <location>
        <begin position="124"/>
        <end position="146"/>
    </location>
</feature>
<dbReference type="InterPro" id="IPR035906">
    <property type="entry name" value="MetI-like_sf"/>
</dbReference>
<evidence type="ECO:0000313" key="10">
    <source>
        <dbReference type="Proteomes" id="UP001597079"/>
    </source>
</evidence>
<keyword evidence="10" id="KW-1185">Reference proteome</keyword>
<gene>
    <name evidence="9" type="ORF">ACFSB2_15540</name>
</gene>
<sequence>MGHPKPQNRLVTSVKSPKSSRLLRAERRWFYIFISPWLISFLALTIYPMIASAYYSLTDYSVLSPPKWVGFSNYTSLFHDPLFWHSIQVTIIYSACTVVLQLVLGFVTALLLNLRIPGMRILRTIYYLPTVLPVAASAMLWTFLFLPQYGIADTVIKFVTGKNGPQWLADPKWALTALIIMSAWSVGSTMIIFLAGLQSIPEELYEACEIDGASSLRKMFAITVPMLTPQLLLNLIMGLIGAFQTFVQPYMMTDGGGPNYATYLYSLSIYENAFQSFKMGLASAQAWILFAVLLALTGLIFKTSARWVYYGGMDA</sequence>